<accession>A0A5C3KCE5</accession>
<dbReference type="OrthoDB" id="3247165at2759"/>
<dbReference type="EMBL" id="ML210470">
    <property type="protein sequence ID" value="TFK17726.1"/>
    <property type="molecule type" value="Genomic_DNA"/>
</dbReference>
<evidence type="ECO:0000256" key="1">
    <source>
        <dbReference type="SAM" id="MobiDB-lite"/>
    </source>
</evidence>
<name>A0A5C3KCE5_COPMA</name>
<proteinExistence type="predicted"/>
<evidence type="ECO:0000313" key="3">
    <source>
        <dbReference type="Proteomes" id="UP000307440"/>
    </source>
</evidence>
<evidence type="ECO:0000313" key="2">
    <source>
        <dbReference type="EMBL" id="TFK17726.1"/>
    </source>
</evidence>
<dbReference type="STRING" id="230819.A0A5C3KCE5"/>
<dbReference type="AlphaFoldDB" id="A0A5C3KCE5"/>
<organism evidence="2 3">
    <name type="scientific">Coprinopsis marcescibilis</name>
    <name type="common">Agaric fungus</name>
    <name type="synonym">Psathyrella marcescibilis</name>
    <dbReference type="NCBI Taxonomy" id="230819"/>
    <lineage>
        <taxon>Eukaryota</taxon>
        <taxon>Fungi</taxon>
        <taxon>Dikarya</taxon>
        <taxon>Basidiomycota</taxon>
        <taxon>Agaricomycotina</taxon>
        <taxon>Agaricomycetes</taxon>
        <taxon>Agaricomycetidae</taxon>
        <taxon>Agaricales</taxon>
        <taxon>Agaricineae</taxon>
        <taxon>Psathyrellaceae</taxon>
        <taxon>Coprinopsis</taxon>
    </lineage>
</organism>
<gene>
    <name evidence="2" type="ORF">FA15DRAFT_683464</name>
</gene>
<reference evidence="2 3" key="1">
    <citation type="journal article" date="2019" name="Nat. Ecol. Evol.">
        <title>Megaphylogeny resolves global patterns of mushroom evolution.</title>
        <authorList>
            <person name="Varga T."/>
            <person name="Krizsan K."/>
            <person name="Foldi C."/>
            <person name="Dima B."/>
            <person name="Sanchez-Garcia M."/>
            <person name="Sanchez-Ramirez S."/>
            <person name="Szollosi G.J."/>
            <person name="Szarkandi J.G."/>
            <person name="Papp V."/>
            <person name="Albert L."/>
            <person name="Andreopoulos W."/>
            <person name="Angelini C."/>
            <person name="Antonin V."/>
            <person name="Barry K.W."/>
            <person name="Bougher N.L."/>
            <person name="Buchanan P."/>
            <person name="Buyck B."/>
            <person name="Bense V."/>
            <person name="Catcheside P."/>
            <person name="Chovatia M."/>
            <person name="Cooper J."/>
            <person name="Damon W."/>
            <person name="Desjardin D."/>
            <person name="Finy P."/>
            <person name="Geml J."/>
            <person name="Haridas S."/>
            <person name="Hughes K."/>
            <person name="Justo A."/>
            <person name="Karasinski D."/>
            <person name="Kautmanova I."/>
            <person name="Kiss B."/>
            <person name="Kocsube S."/>
            <person name="Kotiranta H."/>
            <person name="LaButti K.M."/>
            <person name="Lechner B.E."/>
            <person name="Liimatainen K."/>
            <person name="Lipzen A."/>
            <person name="Lukacs Z."/>
            <person name="Mihaltcheva S."/>
            <person name="Morgado L.N."/>
            <person name="Niskanen T."/>
            <person name="Noordeloos M.E."/>
            <person name="Ohm R.A."/>
            <person name="Ortiz-Santana B."/>
            <person name="Ovrebo C."/>
            <person name="Racz N."/>
            <person name="Riley R."/>
            <person name="Savchenko A."/>
            <person name="Shiryaev A."/>
            <person name="Soop K."/>
            <person name="Spirin V."/>
            <person name="Szebenyi C."/>
            <person name="Tomsovsky M."/>
            <person name="Tulloss R.E."/>
            <person name="Uehling J."/>
            <person name="Grigoriev I.V."/>
            <person name="Vagvolgyi C."/>
            <person name="Papp T."/>
            <person name="Martin F.M."/>
            <person name="Miettinen O."/>
            <person name="Hibbett D.S."/>
            <person name="Nagy L.G."/>
        </authorList>
    </citation>
    <scope>NUCLEOTIDE SEQUENCE [LARGE SCALE GENOMIC DNA]</scope>
    <source>
        <strain evidence="2 3">CBS 121175</strain>
    </source>
</reference>
<evidence type="ECO:0008006" key="4">
    <source>
        <dbReference type="Google" id="ProtNLM"/>
    </source>
</evidence>
<feature type="region of interest" description="Disordered" evidence="1">
    <location>
        <begin position="116"/>
        <end position="135"/>
    </location>
</feature>
<protein>
    <recommendedName>
        <fullName evidence="4">ATP-dependent DNA helicase</fullName>
    </recommendedName>
</protein>
<dbReference type="Proteomes" id="UP000307440">
    <property type="component" value="Unassembled WGS sequence"/>
</dbReference>
<keyword evidence="3" id="KW-1185">Reference proteome</keyword>
<feature type="compositionally biased region" description="Basic residues" evidence="1">
    <location>
        <begin position="116"/>
        <end position="127"/>
    </location>
</feature>
<sequence length="285" mass="32458">MIFAGDFAQLPPTNHNYLYGDFEKPEMLAKLSKQHSAIGKFLWHHITTVVILTQNMFALENMRYADYLNYRNTSIITSFNGYKDQYNMTGVEHSATDTGQKLVHFKSCDILTSIQKKNRKGKKRKQHSKDSDHDMMTEDLQKSLWKLEPISSDHIPGTLSLCIELCITRGQEAVVVGWDSGIGSYQSMTLETLFVKLINPPKTVNINGLPENVVPIPKNKNKIQCMLPDDFILSKTRQYNIVDLSCSQTFHHMYTSLSRNSNAANTYILCDFDEQKITCGISGYL</sequence>